<dbReference type="InterPro" id="IPR042197">
    <property type="entry name" value="Apaf_helical"/>
</dbReference>
<evidence type="ECO:0000313" key="2">
    <source>
        <dbReference type="EMBL" id="WVZ50577.1"/>
    </source>
</evidence>
<dbReference type="Gene3D" id="3.40.50.300">
    <property type="entry name" value="P-loop containing nucleotide triphosphate hydrolases"/>
    <property type="match status" value="1"/>
</dbReference>
<keyword evidence="3" id="KW-1185">Reference proteome</keyword>
<dbReference type="GO" id="GO:0098542">
    <property type="term" value="P:defense response to other organism"/>
    <property type="evidence" value="ECO:0007669"/>
    <property type="project" value="TreeGrafter"/>
</dbReference>
<dbReference type="GO" id="GO:0043531">
    <property type="term" value="F:ADP binding"/>
    <property type="evidence" value="ECO:0007669"/>
    <property type="project" value="InterPro"/>
</dbReference>
<dbReference type="SUPFAM" id="SSF52540">
    <property type="entry name" value="P-loop containing nucleoside triphosphate hydrolases"/>
    <property type="match status" value="1"/>
</dbReference>
<dbReference type="Pfam" id="PF00931">
    <property type="entry name" value="NB-ARC"/>
    <property type="match status" value="1"/>
</dbReference>
<sequence>MDYDNVDAWSHTDIINRIRETLEKKRYIILIDDVWDESSWTAIKCALIDNNLGSRVIVTTRNTNVAKVSCSPIDGAMYELEPLSFENSKKLFCKRIFKEDEETHSELEDISTKILKKCGSLPVAIITIASMLAGLPNKTKYEWHRVYTSMGSGLEKDKSLDNMRKILSVSYSDLPSNLKPCLLYLSMFPED</sequence>
<dbReference type="InterPro" id="IPR027417">
    <property type="entry name" value="P-loop_NTPase"/>
</dbReference>
<reference evidence="2 3" key="1">
    <citation type="submission" date="2024-02" db="EMBL/GenBank/DDBJ databases">
        <title>High-quality chromosome-scale genome assembly of Pensacola bahiagrass (Paspalum notatum Flugge var. saurae).</title>
        <authorList>
            <person name="Vega J.M."/>
            <person name="Podio M."/>
            <person name="Orjuela J."/>
            <person name="Siena L.A."/>
            <person name="Pessino S.C."/>
            <person name="Combes M.C."/>
            <person name="Mariac C."/>
            <person name="Albertini E."/>
            <person name="Pupilli F."/>
            <person name="Ortiz J.P.A."/>
            <person name="Leblanc O."/>
        </authorList>
    </citation>
    <scope>NUCLEOTIDE SEQUENCE [LARGE SCALE GENOMIC DNA]</scope>
    <source>
        <strain evidence="2">R1</strain>
        <tissue evidence="2">Leaf</tissue>
    </source>
</reference>
<feature type="domain" description="NB-ARC" evidence="1">
    <location>
        <begin position="9"/>
        <end position="100"/>
    </location>
</feature>
<accession>A0AAQ3PGW6</accession>
<dbReference type="EMBL" id="CP144745">
    <property type="protein sequence ID" value="WVZ50577.1"/>
    <property type="molecule type" value="Genomic_DNA"/>
</dbReference>
<dbReference type="Gene3D" id="1.10.8.430">
    <property type="entry name" value="Helical domain of apoptotic protease-activating factors"/>
    <property type="match status" value="1"/>
</dbReference>
<dbReference type="PANTHER" id="PTHR23155:SF1228">
    <property type="entry name" value="NB-ARC DOMAIN CONTAINING PROTEIN, EXPRESSED"/>
    <property type="match status" value="1"/>
</dbReference>
<dbReference type="AlphaFoldDB" id="A0AAQ3PGW6"/>
<name>A0AAQ3PGW6_PASNO</name>
<dbReference type="PRINTS" id="PR00364">
    <property type="entry name" value="DISEASERSIST"/>
</dbReference>
<dbReference type="PANTHER" id="PTHR23155">
    <property type="entry name" value="DISEASE RESISTANCE PROTEIN RP"/>
    <property type="match status" value="1"/>
</dbReference>
<dbReference type="Proteomes" id="UP001341281">
    <property type="component" value="Chromosome 01"/>
</dbReference>
<evidence type="ECO:0000313" key="3">
    <source>
        <dbReference type="Proteomes" id="UP001341281"/>
    </source>
</evidence>
<dbReference type="InterPro" id="IPR044974">
    <property type="entry name" value="Disease_R_plants"/>
</dbReference>
<dbReference type="InterPro" id="IPR002182">
    <property type="entry name" value="NB-ARC"/>
</dbReference>
<gene>
    <name evidence="2" type="ORF">U9M48_001818</name>
</gene>
<proteinExistence type="predicted"/>
<organism evidence="2 3">
    <name type="scientific">Paspalum notatum var. saurae</name>
    <dbReference type="NCBI Taxonomy" id="547442"/>
    <lineage>
        <taxon>Eukaryota</taxon>
        <taxon>Viridiplantae</taxon>
        <taxon>Streptophyta</taxon>
        <taxon>Embryophyta</taxon>
        <taxon>Tracheophyta</taxon>
        <taxon>Spermatophyta</taxon>
        <taxon>Magnoliopsida</taxon>
        <taxon>Liliopsida</taxon>
        <taxon>Poales</taxon>
        <taxon>Poaceae</taxon>
        <taxon>PACMAD clade</taxon>
        <taxon>Panicoideae</taxon>
        <taxon>Andropogonodae</taxon>
        <taxon>Paspaleae</taxon>
        <taxon>Paspalinae</taxon>
        <taxon>Paspalum</taxon>
    </lineage>
</organism>
<protein>
    <recommendedName>
        <fullName evidence="1">NB-ARC domain-containing protein</fullName>
    </recommendedName>
</protein>
<evidence type="ECO:0000259" key="1">
    <source>
        <dbReference type="Pfam" id="PF00931"/>
    </source>
</evidence>